<keyword evidence="4" id="KW-1185">Reference proteome</keyword>
<evidence type="ECO:0000313" key="4">
    <source>
        <dbReference type="Proteomes" id="UP000198881"/>
    </source>
</evidence>
<name>A0A1I7MSK6_9MICC</name>
<dbReference type="PANTHER" id="PTHR30137:SF15">
    <property type="entry name" value="BLL6902 PROTEIN"/>
    <property type="match status" value="1"/>
</dbReference>
<dbReference type="GO" id="GO:0004497">
    <property type="term" value="F:monooxygenase activity"/>
    <property type="evidence" value="ECO:0007669"/>
    <property type="project" value="UniProtKB-KW"/>
</dbReference>
<dbReference type="SUPFAM" id="SSF51679">
    <property type="entry name" value="Bacterial luciferase-like"/>
    <property type="match status" value="1"/>
</dbReference>
<dbReference type="InterPro" id="IPR036661">
    <property type="entry name" value="Luciferase-like_sf"/>
</dbReference>
<organism evidence="3 4">
    <name type="scientific">Micrococcus terreus</name>
    <dbReference type="NCBI Taxonomy" id="574650"/>
    <lineage>
        <taxon>Bacteria</taxon>
        <taxon>Bacillati</taxon>
        <taxon>Actinomycetota</taxon>
        <taxon>Actinomycetes</taxon>
        <taxon>Micrococcales</taxon>
        <taxon>Micrococcaceae</taxon>
        <taxon>Micrococcus</taxon>
    </lineage>
</organism>
<dbReference type="PANTHER" id="PTHR30137">
    <property type="entry name" value="LUCIFERASE-LIKE MONOOXYGENASE"/>
    <property type="match status" value="1"/>
</dbReference>
<evidence type="ECO:0000259" key="2">
    <source>
        <dbReference type="Pfam" id="PF00296"/>
    </source>
</evidence>
<keyword evidence="3" id="KW-0560">Oxidoreductase</keyword>
<sequence>MKRIGFLNFGHWSAVPGTRTPDPAATLTQTVEMAVAAEEAGLDGAWIRSHHFQHMISSPFPLLAAMAARTSTIQLGTGVIDLRYENPLYFAEEAATTDLISGGRLQLGISRGSPEAARDGQHQFGYDLQPDQSWSDLAQERGQRIRQALSGEGIAQADPDSGWAPPGSDRLSTQPQSPGLLGRLWWGSGNTASGVRAGEQGYNLVSSTLLLQDDGRPFHIQQADQLRQYRAAYAASGHTTGGMTAVTRSVFPVVTDTDRLYFGGRSSREDSAGMLEGGRARSGPTYSGTPEEVAQMLREDEAVQEADWVLMANPNQLGVEYNAHLFRQWNAVATELGWR</sequence>
<dbReference type="InterPro" id="IPR050766">
    <property type="entry name" value="Bact_Lucif_Oxidored"/>
</dbReference>
<dbReference type="EMBL" id="FPCG01000014">
    <property type="protein sequence ID" value="SFV24829.1"/>
    <property type="molecule type" value="Genomic_DNA"/>
</dbReference>
<gene>
    <name evidence="3" type="ORF">SAMN04487966_11424</name>
</gene>
<accession>A0A1I7MSK6</accession>
<dbReference type="STRING" id="574650.SAMN04487966_11424"/>
<dbReference type="AlphaFoldDB" id="A0A1I7MSK6"/>
<feature type="region of interest" description="Disordered" evidence="1">
    <location>
        <begin position="152"/>
        <end position="176"/>
    </location>
</feature>
<dbReference type="GO" id="GO:0016705">
    <property type="term" value="F:oxidoreductase activity, acting on paired donors, with incorporation or reduction of molecular oxygen"/>
    <property type="evidence" value="ECO:0007669"/>
    <property type="project" value="InterPro"/>
</dbReference>
<dbReference type="Gene3D" id="3.20.20.30">
    <property type="entry name" value="Luciferase-like domain"/>
    <property type="match status" value="1"/>
</dbReference>
<feature type="domain" description="Luciferase-like" evidence="2">
    <location>
        <begin position="13"/>
        <end position="258"/>
    </location>
</feature>
<evidence type="ECO:0000256" key="1">
    <source>
        <dbReference type="SAM" id="MobiDB-lite"/>
    </source>
</evidence>
<dbReference type="Proteomes" id="UP000198881">
    <property type="component" value="Unassembled WGS sequence"/>
</dbReference>
<dbReference type="InterPro" id="IPR011251">
    <property type="entry name" value="Luciferase-like_dom"/>
</dbReference>
<protein>
    <submittedName>
        <fullName evidence="3">Flavin-dependent oxidoreductase, luciferase family (Includes alkanesulfonate monooxygenase SsuD and methylene tetrahydromethanopterin reductase)</fullName>
    </submittedName>
</protein>
<dbReference type="Pfam" id="PF00296">
    <property type="entry name" value="Bac_luciferase"/>
    <property type="match status" value="1"/>
</dbReference>
<keyword evidence="3" id="KW-0503">Monooxygenase</keyword>
<evidence type="ECO:0000313" key="3">
    <source>
        <dbReference type="EMBL" id="SFV24829.1"/>
    </source>
</evidence>
<dbReference type="GO" id="GO:0005829">
    <property type="term" value="C:cytosol"/>
    <property type="evidence" value="ECO:0007669"/>
    <property type="project" value="TreeGrafter"/>
</dbReference>
<reference evidence="3 4" key="1">
    <citation type="submission" date="2016-10" db="EMBL/GenBank/DDBJ databases">
        <authorList>
            <person name="de Groot N.N."/>
        </authorList>
    </citation>
    <scope>NUCLEOTIDE SEQUENCE [LARGE SCALE GENOMIC DNA]</scope>
    <source>
        <strain evidence="3 4">CGMCC 1.7054</strain>
    </source>
</reference>
<proteinExistence type="predicted"/>